<name>A0A3N9Q1D6_9BACL</name>
<dbReference type="Gene3D" id="3.40.50.1580">
    <property type="entry name" value="Nucleoside phosphorylase domain"/>
    <property type="match status" value="1"/>
</dbReference>
<keyword evidence="7" id="KW-0326">Glycosidase</keyword>
<sequence length="298" mass="31861">MAKQKTGETPLRIGVLGALVSEIEPLLGWVQHVRRIPTPVGLLYQASYGEHELFLGVAGTQKTNTAAALQALITGYSPDVLFFTGVAGSLDPELSLNDVVLASSVVHHDAGVLYGSPLAFHPFGPRIVDEASEHAALWGRVNRFDSDSGLLRAARQAAIKLTSSAPDRKFKEGVIATGDQVVFSSEKRQQIRDQFEALAVETEGAAFAQVAWTNKVPFLVVRSISDDAHEQSLSPEKLERIVSAIAIHTPEEEAGNELARTINTVAESAAALVLATIDELPDHLLLNGLADSTDSEAV</sequence>
<evidence type="ECO:0000256" key="4">
    <source>
        <dbReference type="ARBA" id="ARBA00022801"/>
    </source>
</evidence>
<evidence type="ECO:0000256" key="5">
    <source>
        <dbReference type="ARBA" id="ARBA00023167"/>
    </source>
</evidence>
<comment type="caution">
    <text evidence="7">The sequence shown here is derived from an EMBL/GenBank/DDBJ whole genome shotgun (WGS) entry which is preliminary data.</text>
</comment>
<dbReference type="Proteomes" id="UP000282529">
    <property type="component" value="Unassembled WGS sequence"/>
</dbReference>
<organism evidence="7 8">
    <name type="scientific">Paenibacillus rhizophilus</name>
    <dbReference type="NCBI Taxonomy" id="1850366"/>
    <lineage>
        <taxon>Bacteria</taxon>
        <taxon>Bacillati</taxon>
        <taxon>Bacillota</taxon>
        <taxon>Bacilli</taxon>
        <taxon>Bacillales</taxon>
        <taxon>Paenibacillaceae</taxon>
        <taxon>Paenibacillus</taxon>
    </lineage>
</organism>
<accession>A0A3N9Q1D6</accession>
<dbReference type="EMBL" id="RQPI01000002">
    <property type="protein sequence ID" value="RQW12522.1"/>
    <property type="molecule type" value="Genomic_DNA"/>
</dbReference>
<dbReference type="PANTHER" id="PTHR46832">
    <property type="entry name" value="5'-METHYLTHIOADENOSINE/S-ADENOSYLHOMOCYSTEINE NUCLEOSIDASE"/>
    <property type="match status" value="1"/>
</dbReference>
<keyword evidence="3" id="KW-0028">Amino-acid biosynthesis</keyword>
<feature type="domain" description="Nucleoside phosphorylase" evidence="6">
    <location>
        <begin position="12"/>
        <end position="277"/>
    </location>
</feature>
<dbReference type="GO" id="GO:0005829">
    <property type="term" value="C:cytosol"/>
    <property type="evidence" value="ECO:0007669"/>
    <property type="project" value="TreeGrafter"/>
</dbReference>
<dbReference type="Pfam" id="PF01048">
    <property type="entry name" value="PNP_UDP_1"/>
    <property type="match status" value="1"/>
</dbReference>
<evidence type="ECO:0000256" key="1">
    <source>
        <dbReference type="ARBA" id="ARBA00004945"/>
    </source>
</evidence>
<dbReference type="InterPro" id="IPR000845">
    <property type="entry name" value="Nucleoside_phosphorylase_d"/>
</dbReference>
<dbReference type="PANTHER" id="PTHR46832:SF1">
    <property type="entry name" value="5'-METHYLTHIOADENOSINE_S-ADENOSYLHOMOCYSTEINE NUCLEOSIDASE"/>
    <property type="match status" value="1"/>
</dbReference>
<proteinExistence type="predicted"/>
<evidence type="ECO:0000313" key="8">
    <source>
        <dbReference type="Proteomes" id="UP000282529"/>
    </source>
</evidence>
<dbReference type="OrthoDB" id="9792278at2"/>
<reference evidence="7 8" key="1">
    <citation type="submission" date="2018-11" db="EMBL/GenBank/DDBJ databases">
        <title>Genome sequence of strain 7197.</title>
        <authorList>
            <person name="Gao J."/>
            <person name="Sun J."/>
        </authorList>
    </citation>
    <scope>NUCLEOTIDE SEQUENCE [LARGE SCALE GENOMIC DNA]</scope>
    <source>
        <strain evidence="7 8">7197</strain>
    </source>
</reference>
<dbReference type="NCBIfam" id="TIGR01704">
    <property type="entry name" value="MTA_SAH-Nsdase"/>
    <property type="match status" value="1"/>
</dbReference>
<dbReference type="InterPro" id="IPR010049">
    <property type="entry name" value="MTA_SAH_Nsdase"/>
</dbReference>
<dbReference type="GO" id="GO:0019284">
    <property type="term" value="P:L-methionine salvage from S-adenosylmethionine"/>
    <property type="evidence" value="ECO:0007669"/>
    <property type="project" value="TreeGrafter"/>
</dbReference>
<evidence type="ECO:0000313" key="7">
    <source>
        <dbReference type="EMBL" id="RQW12522.1"/>
    </source>
</evidence>
<dbReference type="EC" id="3.2.2.9" evidence="2"/>
<comment type="pathway">
    <text evidence="1">Amino-acid biosynthesis; L-methionine biosynthesis via salvage pathway; S-methyl-5-thio-alpha-D-ribose 1-phosphate from S-methyl-5'-thioadenosine (hydrolase route): step 1/2.</text>
</comment>
<gene>
    <name evidence="7" type="primary">mtnN</name>
    <name evidence="7" type="ORF">EH198_05540</name>
</gene>
<dbReference type="AlphaFoldDB" id="A0A3N9Q1D6"/>
<dbReference type="GO" id="GO:0019509">
    <property type="term" value="P:L-methionine salvage from methylthioadenosine"/>
    <property type="evidence" value="ECO:0007669"/>
    <property type="project" value="UniProtKB-UniPathway"/>
</dbReference>
<evidence type="ECO:0000256" key="2">
    <source>
        <dbReference type="ARBA" id="ARBA00011974"/>
    </source>
</evidence>
<evidence type="ECO:0000256" key="3">
    <source>
        <dbReference type="ARBA" id="ARBA00022605"/>
    </source>
</evidence>
<keyword evidence="5" id="KW-0486">Methionine biosynthesis</keyword>
<dbReference type="CDD" id="cd09008">
    <property type="entry name" value="MTAN"/>
    <property type="match status" value="1"/>
</dbReference>
<keyword evidence="8" id="KW-1185">Reference proteome</keyword>
<dbReference type="UniPathway" id="UPA00904">
    <property type="reaction ID" value="UER00871"/>
</dbReference>
<dbReference type="SUPFAM" id="SSF53167">
    <property type="entry name" value="Purine and uridine phosphorylases"/>
    <property type="match status" value="1"/>
</dbReference>
<dbReference type="RefSeq" id="WP_124694557.1">
    <property type="nucleotide sequence ID" value="NZ_JBHUFE010000015.1"/>
</dbReference>
<keyword evidence="4 7" id="KW-0378">Hydrolase</keyword>
<dbReference type="GO" id="GO:0008782">
    <property type="term" value="F:adenosylhomocysteine nucleosidase activity"/>
    <property type="evidence" value="ECO:0007669"/>
    <property type="project" value="UniProtKB-EC"/>
</dbReference>
<dbReference type="GO" id="GO:0009164">
    <property type="term" value="P:nucleoside catabolic process"/>
    <property type="evidence" value="ECO:0007669"/>
    <property type="project" value="InterPro"/>
</dbReference>
<protein>
    <recommendedName>
        <fullName evidence="2">adenosylhomocysteine nucleosidase</fullName>
        <ecNumber evidence="2">3.2.2.9</ecNumber>
    </recommendedName>
</protein>
<evidence type="ECO:0000259" key="6">
    <source>
        <dbReference type="Pfam" id="PF01048"/>
    </source>
</evidence>
<dbReference type="GO" id="GO:0008930">
    <property type="term" value="F:methylthioadenosine nucleosidase activity"/>
    <property type="evidence" value="ECO:0007669"/>
    <property type="project" value="InterPro"/>
</dbReference>
<dbReference type="InterPro" id="IPR035994">
    <property type="entry name" value="Nucleoside_phosphorylase_sf"/>
</dbReference>